<keyword evidence="4" id="KW-1185">Reference proteome</keyword>
<evidence type="ECO:0000256" key="1">
    <source>
        <dbReference type="SAM" id="MobiDB-lite"/>
    </source>
</evidence>
<evidence type="ECO:0000313" key="4">
    <source>
        <dbReference type="Proteomes" id="UP001150266"/>
    </source>
</evidence>
<dbReference type="AlphaFoldDB" id="A0A9W9A6M7"/>
<accession>A0A9W9A6M7</accession>
<dbReference type="EMBL" id="JAOTPV010000014">
    <property type="protein sequence ID" value="KAJ4475717.1"/>
    <property type="molecule type" value="Genomic_DNA"/>
</dbReference>
<dbReference type="Proteomes" id="UP001150266">
    <property type="component" value="Unassembled WGS sequence"/>
</dbReference>
<dbReference type="InterPro" id="IPR039191">
    <property type="entry name" value="Nopp140-like"/>
</dbReference>
<evidence type="ECO:0000313" key="3">
    <source>
        <dbReference type="EMBL" id="KAJ4475717.1"/>
    </source>
</evidence>
<feature type="compositionally biased region" description="Basic and acidic residues" evidence="1">
    <location>
        <begin position="21"/>
        <end position="44"/>
    </location>
</feature>
<organism evidence="3 4">
    <name type="scientific">Lentinula aciculospora</name>
    <dbReference type="NCBI Taxonomy" id="153920"/>
    <lineage>
        <taxon>Eukaryota</taxon>
        <taxon>Fungi</taxon>
        <taxon>Dikarya</taxon>
        <taxon>Basidiomycota</taxon>
        <taxon>Agaricomycotina</taxon>
        <taxon>Agaricomycetes</taxon>
        <taxon>Agaricomycetidae</taxon>
        <taxon>Agaricales</taxon>
        <taxon>Marasmiineae</taxon>
        <taxon>Omphalotaceae</taxon>
        <taxon>Lentinula</taxon>
    </lineage>
</organism>
<feature type="region of interest" description="Disordered" evidence="1">
    <location>
        <begin position="1"/>
        <end position="44"/>
    </location>
</feature>
<proteinExistence type="predicted"/>
<dbReference type="Pfam" id="PF05022">
    <property type="entry name" value="SRP40_C"/>
    <property type="match status" value="1"/>
</dbReference>
<gene>
    <name evidence="3" type="ORF">J3R30DRAFT_3294683</name>
</gene>
<dbReference type="GO" id="GO:0005654">
    <property type="term" value="C:nucleoplasm"/>
    <property type="evidence" value="ECO:0007669"/>
    <property type="project" value="TreeGrafter"/>
</dbReference>
<reference evidence="3" key="1">
    <citation type="submission" date="2022-08" db="EMBL/GenBank/DDBJ databases">
        <title>A Global Phylogenomic Analysis of the Shiitake Genus Lentinula.</title>
        <authorList>
            <consortium name="DOE Joint Genome Institute"/>
            <person name="Sierra-Patev S."/>
            <person name="Min B."/>
            <person name="Naranjo-Ortiz M."/>
            <person name="Looney B."/>
            <person name="Konkel Z."/>
            <person name="Slot J.C."/>
            <person name="Sakamoto Y."/>
            <person name="Steenwyk J.L."/>
            <person name="Rokas A."/>
            <person name="Carro J."/>
            <person name="Camarero S."/>
            <person name="Ferreira P."/>
            <person name="Molpeceres G."/>
            <person name="Ruiz-Duenas F.J."/>
            <person name="Serrano A."/>
            <person name="Henrissat B."/>
            <person name="Drula E."/>
            <person name="Hughes K.W."/>
            <person name="Mata J.L."/>
            <person name="Ishikawa N.K."/>
            <person name="Vargas-Isla R."/>
            <person name="Ushijima S."/>
            <person name="Smith C.A."/>
            <person name="Ahrendt S."/>
            <person name="Andreopoulos W."/>
            <person name="He G."/>
            <person name="Labutti K."/>
            <person name="Lipzen A."/>
            <person name="Ng V."/>
            <person name="Riley R."/>
            <person name="Sandor L."/>
            <person name="Barry K."/>
            <person name="Martinez A.T."/>
            <person name="Xiao Y."/>
            <person name="Gibbons J.G."/>
            <person name="Terashima K."/>
            <person name="Grigoriev I.V."/>
            <person name="Hibbett D.S."/>
        </authorList>
    </citation>
    <scope>NUCLEOTIDE SEQUENCE</scope>
    <source>
        <strain evidence="3">JLM2183</strain>
    </source>
</reference>
<comment type="caution">
    <text evidence="3">The sequence shown here is derived from an EMBL/GenBank/DDBJ whole genome shotgun (WGS) entry which is preliminary data.</text>
</comment>
<feature type="compositionally biased region" description="Polar residues" evidence="1">
    <location>
        <begin position="1"/>
        <end position="11"/>
    </location>
</feature>
<sequence>MQDVSTKTTTAEAPKLGKRRATNERFQRINPDKVPAHLIRDNRYENKAAPENDYGAKAHADLIVTRGAGFRKEKNKKKRGSYKGGNITMESHSYKFPDTDD</sequence>
<dbReference type="GO" id="GO:0005730">
    <property type="term" value="C:nucleolus"/>
    <property type="evidence" value="ECO:0007669"/>
    <property type="project" value="InterPro"/>
</dbReference>
<dbReference type="InterPro" id="IPR007718">
    <property type="entry name" value="Srp40_C"/>
</dbReference>
<evidence type="ECO:0000259" key="2">
    <source>
        <dbReference type="Pfam" id="PF05022"/>
    </source>
</evidence>
<dbReference type="PANTHER" id="PTHR23216">
    <property type="entry name" value="NUCLEOLAR AND COILED-BODY PHOSPHOPROTEIN 1"/>
    <property type="match status" value="1"/>
</dbReference>
<dbReference type="OrthoDB" id="5599646at2759"/>
<feature type="domain" description="Srp40 C-terminal" evidence="2">
    <location>
        <begin position="25"/>
        <end position="96"/>
    </location>
</feature>
<feature type="compositionally biased region" description="Basic and acidic residues" evidence="1">
    <location>
        <begin position="92"/>
        <end position="101"/>
    </location>
</feature>
<protein>
    <submittedName>
        <fullName evidence="3">SRP40, C-terminal domain-containing protein</fullName>
    </submittedName>
</protein>
<name>A0A9W9A6M7_9AGAR</name>
<feature type="region of interest" description="Disordered" evidence="1">
    <location>
        <begin position="70"/>
        <end position="101"/>
    </location>
</feature>
<dbReference type="PANTHER" id="PTHR23216:SF1">
    <property type="entry name" value="NUCLEOLAR AND COILED-BODY PHOSPHOPROTEIN 1"/>
    <property type="match status" value="1"/>
</dbReference>